<dbReference type="SFLD" id="SFLDS00003">
    <property type="entry name" value="Haloacid_Dehalogenase"/>
    <property type="match status" value="1"/>
</dbReference>
<dbReference type="Proteomes" id="UP000250134">
    <property type="component" value="Chromosome"/>
</dbReference>
<dbReference type="SFLD" id="SFLDG01129">
    <property type="entry name" value="C1.5:_HAD__Beta-PGM__Phosphata"/>
    <property type="match status" value="1"/>
</dbReference>
<dbReference type="RefSeq" id="WP_088885421.1">
    <property type="nucleotide sequence ID" value="NZ_CP014855.1"/>
</dbReference>
<evidence type="ECO:0000313" key="4">
    <source>
        <dbReference type="Proteomes" id="UP000250134"/>
    </source>
</evidence>
<comment type="similarity">
    <text evidence="1">Belongs to the HAD-like hydrolase superfamily.</text>
</comment>
<dbReference type="PANTHER" id="PTHR43316">
    <property type="entry name" value="HYDROLASE, HALOACID DELAHOGENASE-RELATED"/>
    <property type="match status" value="1"/>
</dbReference>
<dbReference type="Gene3D" id="1.10.150.240">
    <property type="entry name" value="Putative phosphatase, domain 2"/>
    <property type="match status" value="1"/>
</dbReference>
<dbReference type="NCBIfam" id="TIGR02253">
    <property type="entry name" value="CTE7"/>
    <property type="match status" value="1"/>
</dbReference>
<dbReference type="GeneID" id="33332104"/>
<dbReference type="Pfam" id="PF13419">
    <property type="entry name" value="HAD_2"/>
    <property type="match status" value="1"/>
</dbReference>
<dbReference type="Gene3D" id="3.40.50.1000">
    <property type="entry name" value="HAD superfamily/HAD-like"/>
    <property type="match status" value="1"/>
</dbReference>
<dbReference type="GO" id="GO:0016787">
    <property type="term" value="F:hydrolase activity"/>
    <property type="evidence" value="ECO:0007669"/>
    <property type="project" value="UniProtKB-KW"/>
</dbReference>
<dbReference type="InterPro" id="IPR041492">
    <property type="entry name" value="HAD_2"/>
</dbReference>
<dbReference type="NCBIfam" id="TIGR01549">
    <property type="entry name" value="HAD-SF-IA-v1"/>
    <property type="match status" value="1"/>
</dbReference>
<gene>
    <name evidence="3" type="ORF">A3K92_06095</name>
</gene>
<evidence type="ECO:0000313" key="3">
    <source>
        <dbReference type="EMBL" id="ASJ01083.1"/>
    </source>
</evidence>
<dbReference type="NCBIfam" id="TIGR01509">
    <property type="entry name" value="HAD-SF-IA-v3"/>
    <property type="match status" value="1"/>
</dbReference>
<dbReference type="InterPro" id="IPR036412">
    <property type="entry name" value="HAD-like_sf"/>
</dbReference>
<organism evidence="3 4">
    <name type="scientific">Thermococcus gorgonarius</name>
    <dbReference type="NCBI Taxonomy" id="71997"/>
    <lineage>
        <taxon>Archaea</taxon>
        <taxon>Methanobacteriati</taxon>
        <taxon>Methanobacteriota</taxon>
        <taxon>Thermococci</taxon>
        <taxon>Thermococcales</taxon>
        <taxon>Thermococcaceae</taxon>
        <taxon>Thermococcus</taxon>
    </lineage>
</organism>
<dbReference type="InterPro" id="IPR023198">
    <property type="entry name" value="PGP-like_dom2"/>
</dbReference>
<dbReference type="InterPro" id="IPR051540">
    <property type="entry name" value="S-2-haloacid_dehalogenase"/>
</dbReference>
<dbReference type="EMBL" id="CP014855">
    <property type="protein sequence ID" value="ASJ01083.1"/>
    <property type="molecule type" value="Genomic_DNA"/>
</dbReference>
<dbReference type="InterPro" id="IPR011950">
    <property type="entry name" value="HAD-SF_hydro_IA_CTE7"/>
</dbReference>
<evidence type="ECO:0000256" key="1">
    <source>
        <dbReference type="ARBA" id="ARBA00007958"/>
    </source>
</evidence>
<dbReference type="InterPro" id="IPR023214">
    <property type="entry name" value="HAD_sf"/>
</dbReference>
<dbReference type="AlphaFoldDB" id="A0A2Z2M732"/>
<keyword evidence="2" id="KW-0378">Hydrolase</keyword>
<name>A0A2Z2M732_THEGO</name>
<protein>
    <submittedName>
        <fullName evidence="3">2-haloalkanoic acid dehalogenase</fullName>
    </submittedName>
</protein>
<proteinExistence type="inferred from homology"/>
<reference evidence="3 4" key="1">
    <citation type="submission" date="2016-03" db="EMBL/GenBank/DDBJ databases">
        <title>Complete genome sequence of Thermococcus gorgonarius.</title>
        <authorList>
            <person name="Oger P.M."/>
        </authorList>
    </citation>
    <scope>NUCLEOTIDE SEQUENCE [LARGE SCALE GENOMIC DNA]</scope>
    <source>
        <strain evidence="3 4">W-12</strain>
    </source>
</reference>
<accession>A0A2Z2M732</accession>
<dbReference type="SUPFAM" id="SSF56784">
    <property type="entry name" value="HAD-like"/>
    <property type="match status" value="1"/>
</dbReference>
<dbReference type="OrthoDB" id="27736at2157"/>
<dbReference type="PRINTS" id="PR00413">
    <property type="entry name" value="HADHALOGNASE"/>
</dbReference>
<dbReference type="SFLD" id="SFLDG01135">
    <property type="entry name" value="C1.5.6:_HAD__Beta-PGM__Phospha"/>
    <property type="match status" value="1"/>
</dbReference>
<dbReference type="PANTHER" id="PTHR43316:SF3">
    <property type="entry name" value="HALOACID DEHALOGENASE, TYPE II (AFU_ORTHOLOGUE AFUA_2G07750)-RELATED"/>
    <property type="match status" value="1"/>
</dbReference>
<dbReference type="KEGG" id="tgg:A3K92_06095"/>
<sequence>MIRGVFFDFVGTLITKSGENVTHQNIIKETLKRAGREDLDYIKLWKEYEEESSALFKELAGKPYVKIRDVDTEAIRRVAKRYGFDVPKDFWTINVEMHKKYGELFPDAKETIMTLKSLGLHVGIITDSDNDYIKAHLEALGIYNLFDSVTTSEDAGFYKPHERPFLLALEKARIKPEEAIYIGDNPAKDCVGAKKVGMYSVLLDPESSKKALWENCDFIVSTLKDVVEIVQGLNTQI</sequence>
<keyword evidence="4" id="KW-1185">Reference proteome</keyword>
<dbReference type="InterPro" id="IPR006439">
    <property type="entry name" value="HAD-SF_hydro_IA"/>
</dbReference>
<evidence type="ECO:0000256" key="2">
    <source>
        <dbReference type="ARBA" id="ARBA00022801"/>
    </source>
</evidence>